<keyword evidence="1" id="KW-0378">Hydrolase</keyword>
<accession>A0AAV5SIZ3</accession>
<dbReference type="PANTHER" id="PTHR10151:SF114">
    <property type="entry name" value="ECTONUCLEOTIDE PYROPHOSPHATASE_PHOSPHODIESTERASE C27A7.3"/>
    <property type="match status" value="1"/>
</dbReference>
<dbReference type="PANTHER" id="PTHR10151">
    <property type="entry name" value="ECTONUCLEOTIDE PYROPHOSPHATASE/PHOSPHODIESTERASE"/>
    <property type="match status" value="1"/>
</dbReference>
<dbReference type="Proteomes" id="UP001432027">
    <property type="component" value="Unassembled WGS sequence"/>
</dbReference>
<dbReference type="CDD" id="cd16018">
    <property type="entry name" value="Enpp"/>
    <property type="match status" value="1"/>
</dbReference>
<dbReference type="GO" id="GO:0055120">
    <property type="term" value="C:striated muscle dense body"/>
    <property type="evidence" value="ECO:0007669"/>
    <property type="project" value="TreeGrafter"/>
</dbReference>
<sequence>EEEGGGGERGRLNKCSVVVGMGVLGGLLALLLSICSSSAWQQRPSGIQCGRNDVREPILVVVSMDGFASRYLDLGVTPNIEALGRSGARAEHIYSSYPSRTFVNHYTMATGLWAESHGIVDNNILDRSISDSLEDIAKTKKRGFFKGEPIWSAYKRQRGGITACLNWLGCGTNETGYLPDFSPSYNGSATTEDRIDQVLSWLGMPAHSRPNLIMAYLGEPDNTGHFRKNEDEIPPILRANDAAIDRLMRGVDGLGLIDCVNLLLVSDHGMTDVTTRIYWDEHISLDGLIPAYGVVGRIYRNGTARSHQSVTGPFECSKGSQYRVYSRMTMPVKYHYSSSARIGDFIFEGQPGTTLYATKSDDWMMTGDHGYDPVHPSMRTIFFARGPGIHPGTILPPFQNVEYFNIFAELLGMRPEFHPNNGTLGIVDELFSRPLPRVTTAIIIPSCSTVRELHPCNRDTCSNERIIGLANRVFECSKLFPLSSIAALSSPYHPLSIPFCSLRLCDLEILAGRSTVVSEFLTPEKIGGGRSPCTYETNKPFCLPPPLNQSTTLTNLLMTSSDDLSGILRAQVPLLSTFVDTFLTPLNDLTARYVHKYRRVAVITGTIYDSNSDGRADDPSNREPSPSHIFRIFFTCPEWTADGLGCFNPSETRPLTFILPHIEKDINCLTFDDYAFAHSARVRDVEELTGLRFFADSNVVPHEIALKIRSYLPQKLW</sequence>
<evidence type="ECO:0000313" key="5">
    <source>
        <dbReference type="EMBL" id="GMS80608.1"/>
    </source>
</evidence>
<reference evidence="5" key="1">
    <citation type="submission" date="2023-10" db="EMBL/GenBank/DDBJ databases">
        <title>Genome assembly of Pristionchus species.</title>
        <authorList>
            <person name="Yoshida K."/>
            <person name="Sommer R.J."/>
        </authorList>
    </citation>
    <scope>NUCLEOTIDE SEQUENCE</scope>
    <source>
        <strain evidence="5">RS0144</strain>
    </source>
</reference>
<dbReference type="InterPro" id="IPR044929">
    <property type="entry name" value="DNA/RNA_non-sp_Endonuclease_sf"/>
</dbReference>
<name>A0AAV5SIZ3_9BILA</name>
<keyword evidence="3" id="KW-0812">Transmembrane</keyword>
<dbReference type="EMBL" id="BTSX01000001">
    <property type="protein sequence ID" value="GMS80608.1"/>
    <property type="molecule type" value="Genomic_DNA"/>
</dbReference>
<dbReference type="AlphaFoldDB" id="A0AAV5SIZ3"/>
<protein>
    <recommendedName>
        <fullName evidence="4">ENPP1-3/EXOG-like endonuclease/phosphodiesterase domain-containing protein</fullName>
    </recommendedName>
</protein>
<evidence type="ECO:0000256" key="1">
    <source>
        <dbReference type="ARBA" id="ARBA00022801"/>
    </source>
</evidence>
<evidence type="ECO:0000256" key="3">
    <source>
        <dbReference type="SAM" id="Phobius"/>
    </source>
</evidence>
<proteinExistence type="predicted"/>
<dbReference type="SUPFAM" id="SSF53649">
    <property type="entry name" value="Alkaline phosphatase-like"/>
    <property type="match status" value="1"/>
</dbReference>
<organism evidence="5 6">
    <name type="scientific">Pristionchus entomophagus</name>
    <dbReference type="NCBI Taxonomy" id="358040"/>
    <lineage>
        <taxon>Eukaryota</taxon>
        <taxon>Metazoa</taxon>
        <taxon>Ecdysozoa</taxon>
        <taxon>Nematoda</taxon>
        <taxon>Chromadorea</taxon>
        <taxon>Rhabditida</taxon>
        <taxon>Rhabditina</taxon>
        <taxon>Diplogasteromorpha</taxon>
        <taxon>Diplogasteroidea</taxon>
        <taxon>Neodiplogasteridae</taxon>
        <taxon>Pristionchus</taxon>
    </lineage>
</organism>
<dbReference type="Gene3D" id="3.40.720.10">
    <property type="entry name" value="Alkaline Phosphatase, subunit A"/>
    <property type="match status" value="1"/>
</dbReference>
<feature type="non-terminal residue" evidence="5">
    <location>
        <position position="1"/>
    </location>
</feature>
<dbReference type="Gene3D" id="3.40.570.10">
    <property type="entry name" value="Extracellular Endonuclease, subunit A"/>
    <property type="match status" value="1"/>
</dbReference>
<dbReference type="GO" id="GO:0046872">
    <property type="term" value="F:metal ion binding"/>
    <property type="evidence" value="ECO:0007669"/>
    <property type="project" value="InterPro"/>
</dbReference>
<evidence type="ECO:0000313" key="6">
    <source>
        <dbReference type="Proteomes" id="UP001432027"/>
    </source>
</evidence>
<dbReference type="GO" id="GO:0003676">
    <property type="term" value="F:nucleic acid binding"/>
    <property type="evidence" value="ECO:0007669"/>
    <property type="project" value="InterPro"/>
</dbReference>
<dbReference type="GO" id="GO:0016529">
    <property type="term" value="C:sarcoplasmic reticulum"/>
    <property type="evidence" value="ECO:0007669"/>
    <property type="project" value="TreeGrafter"/>
</dbReference>
<dbReference type="InterPro" id="IPR002591">
    <property type="entry name" value="Phosphodiest/P_Trfase"/>
</dbReference>
<dbReference type="GO" id="GO:0016787">
    <property type="term" value="F:hydrolase activity"/>
    <property type="evidence" value="ECO:0007669"/>
    <property type="project" value="UniProtKB-KW"/>
</dbReference>
<gene>
    <name evidence="5" type="ORF">PENTCL1PPCAC_2783</name>
</gene>
<keyword evidence="3" id="KW-0472">Membrane</keyword>
<dbReference type="InterPro" id="IPR020821">
    <property type="entry name" value="ENPP1-3/EXOG-like_nuc-like"/>
</dbReference>
<evidence type="ECO:0000256" key="2">
    <source>
        <dbReference type="ARBA" id="ARBA00023180"/>
    </source>
</evidence>
<keyword evidence="2" id="KW-0325">Glycoprotein</keyword>
<evidence type="ECO:0000259" key="4">
    <source>
        <dbReference type="SMART" id="SM00477"/>
    </source>
</evidence>
<dbReference type="Pfam" id="PF01663">
    <property type="entry name" value="Phosphodiest"/>
    <property type="match status" value="1"/>
</dbReference>
<dbReference type="InterPro" id="IPR017850">
    <property type="entry name" value="Alkaline_phosphatase_core_sf"/>
</dbReference>
<dbReference type="SMART" id="SM00477">
    <property type="entry name" value="NUC"/>
    <property type="match status" value="1"/>
</dbReference>
<dbReference type="GO" id="GO:0031674">
    <property type="term" value="C:I band"/>
    <property type="evidence" value="ECO:0007669"/>
    <property type="project" value="TreeGrafter"/>
</dbReference>
<feature type="domain" description="ENPP1-3/EXOG-like endonuclease/phosphodiesterase" evidence="4">
    <location>
        <begin position="506"/>
        <end position="702"/>
    </location>
</feature>
<keyword evidence="6" id="KW-1185">Reference proteome</keyword>
<keyword evidence="3" id="KW-1133">Transmembrane helix</keyword>
<feature type="transmembrane region" description="Helical" evidence="3">
    <location>
        <begin position="17"/>
        <end position="40"/>
    </location>
</feature>
<comment type="caution">
    <text evidence="5">The sequence shown here is derived from an EMBL/GenBank/DDBJ whole genome shotgun (WGS) entry which is preliminary data.</text>
</comment>